<dbReference type="Proteomes" id="UP001202867">
    <property type="component" value="Unassembled WGS sequence"/>
</dbReference>
<dbReference type="Gene3D" id="3.10.180.10">
    <property type="entry name" value="2,3-Dihydroxybiphenyl 1,2-Dioxygenase, domain 1"/>
    <property type="match status" value="1"/>
</dbReference>
<accession>A0ABT0DGS3</accession>
<dbReference type="EMBL" id="JALKCG010000001">
    <property type="protein sequence ID" value="MCK0206482.1"/>
    <property type="molecule type" value="Genomic_DNA"/>
</dbReference>
<keyword evidence="3" id="KW-1185">Reference proteome</keyword>
<comment type="caution">
    <text evidence="2">The sequence shown here is derived from an EMBL/GenBank/DDBJ whole genome shotgun (WGS) entry which is preliminary data.</text>
</comment>
<evidence type="ECO:0000313" key="2">
    <source>
        <dbReference type="EMBL" id="MCK0206482.1"/>
    </source>
</evidence>
<dbReference type="InterPro" id="IPR028973">
    <property type="entry name" value="PhnB-like"/>
</dbReference>
<feature type="domain" description="PhnB-like" evidence="1">
    <location>
        <begin position="5"/>
        <end position="117"/>
    </location>
</feature>
<dbReference type="InterPro" id="IPR029068">
    <property type="entry name" value="Glyas_Bleomycin-R_OHBP_Dase"/>
</dbReference>
<protein>
    <submittedName>
        <fullName evidence="2">VOC family protein</fullName>
    </submittedName>
</protein>
<evidence type="ECO:0000313" key="3">
    <source>
        <dbReference type="Proteomes" id="UP001202867"/>
    </source>
</evidence>
<dbReference type="PANTHER" id="PTHR33990:SF2">
    <property type="entry name" value="PHNB-LIKE DOMAIN-CONTAINING PROTEIN"/>
    <property type="match status" value="1"/>
</dbReference>
<evidence type="ECO:0000259" key="1">
    <source>
        <dbReference type="Pfam" id="PF06983"/>
    </source>
</evidence>
<dbReference type="InterPro" id="IPR009725">
    <property type="entry name" value="3_dmu_93_MTrfase"/>
</dbReference>
<dbReference type="Pfam" id="PF06983">
    <property type="entry name" value="3-dmu-9_3-mt"/>
    <property type="match status" value="1"/>
</dbReference>
<dbReference type="PANTHER" id="PTHR33990">
    <property type="entry name" value="PROTEIN YJDN-RELATED"/>
    <property type="match status" value="1"/>
</dbReference>
<reference evidence="2 3" key="1">
    <citation type="submission" date="2022-04" db="EMBL/GenBank/DDBJ databases">
        <authorList>
            <person name="Grouzdev D.S."/>
            <person name="Pantiukh K.S."/>
            <person name="Krutkina M.S."/>
        </authorList>
    </citation>
    <scope>NUCLEOTIDE SEQUENCE [LARGE SCALE GENOMIC DNA]</scope>
    <source>
        <strain evidence="2 3">Jip08</strain>
    </source>
</reference>
<gene>
    <name evidence="2" type="ORF">MWN33_00365</name>
</gene>
<proteinExistence type="predicted"/>
<dbReference type="CDD" id="cd06588">
    <property type="entry name" value="PhnB_like"/>
    <property type="match status" value="1"/>
</dbReference>
<reference evidence="3" key="2">
    <citation type="submission" date="2023-07" db="EMBL/GenBank/DDBJ databases">
        <title>Ancylobacter moscoviensis sp. nov., facultatively methylotrophic bacteria from activated sludge and the reclassification of Starkeya novella (Starkey 1934) Kelly et al. 2000 as Ancylobacter novellus comb. nov., Starkeya koreensis Im et al. 2006 as Ancylobacter koreensis comb.nov., Angulomicrobium tetraedrale Vasil'eva et al. 1986 as Ancylobacter tetraedralis comb. nov., Angulomicrobium amanitiforme Fritz et al. 2004 as Ancylobacter amanitiformis comb. nov. and Methylorhabdus multivorans Doronina et al. 1996 as Ancylobacter multivorans comb. nov. and emended description of the genus Ancylobacter.</title>
        <authorList>
            <person name="Doronina N."/>
            <person name="Chemodurova A."/>
            <person name="Grouzdev D."/>
            <person name="Koziaeva V."/>
            <person name="Shi W."/>
            <person name="Wu L."/>
            <person name="Kaparullina E."/>
        </authorList>
    </citation>
    <scope>NUCLEOTIDE SEQUENCE [LARGE SCALE GENOMIC DNA]</scope>
    <source>
        <strain evidence="3">Jip08</strain>
    </source>
</reference>
<organism evidence="2 3">
    <name type="scientific">Ancylobacter koreensis</name>
    <dbReference type="NCBI Taxonomy" id="266121"/>
    <lineage>
        <taxon>Bacteria</taxon>
        <taxon>Pseudomonadati</taxon>
        <taxon>Pseudomonadota</taxon>
        <taxon>Alphaproteobacteria</taxon>
        <taxon>Hyphomicrobiales</taxon>
        <taxon>Xanthobacteraceae</taxon>
        <taxon>Ancylobacter</taxon>
    </lineage>
</organism>
<dbReference type="SUPFAM" id="SSF54593">
    <property type="entry name" value="Glyoxalase/Bleomycin resistance protein/Dihydroxybiphenyl dioxygenase"/>
    <property type="match status" value="1"/>
</dbReference>
<name>A0ABT0DGS3_9HYPH</name>
<dbReference type="RefSeq" id="WP_247198097.1">
    <property type="nucleotide sequence ID" value="NZ_JALKCG010000001.1"/>
</dbReference>
<sequence length="158" mass="17484">MSPLCTCLWFNGKAEEAARFYTSLLPDSRVDSVNLSPVDTPGNKAGEVITVEFTLNGAPYLGLNGGPRYPFTPAVSLIVPCEDQAEVDRLWEAFSDGGTPVQCGWITDRYGLSWQITPRWLLEAIKDPDVARAKRVMEAMFEMVKLDLAALQAAYHRS</sequence>
<dbReference type="PIRSF" id="PIRSF021700">
    <property type="entry name" value="3_dmu_93_MTrfase"/>
    <property type="match status" value="1"/>
</dbReference>